<evidence type="ECO:0000313" key="2">
    <source>
        <dbReference type="EMBL" id="MBE1580382.1"/>
    </source>
</evidence>
<keyword evidence="3" id="KW-1185">Reference proteome</keyword>
<comment type="caution">
    <text evidence="2">The sequence shown here is derived from an EMBL/GenBank/DDBJ whole genome shotgun (WGS) entry which is preliminary data.</text>
</comment>
<organism evidence="2 3">
    <name type="scientific">Amycolatopsis roodepoortensis</name>
    <dbReference type="NCBI Taxonomy" id="700274"/>
    <lineage>
        <taxon>Bacteria</taxon>
        <taxon>Bacillati</taxon>
        <taxon>Actinomycetota</taxon>
        <taxon>Actinomycetes</taxon>
        <taxon>Pseudonocardiales</taxon>
        <taxon>Pseudonocardiaceae</taxon>
        <taxon>Amycolatopsis</taxon>
    </lineage>
</organism>
<gene>
    <name evidence="2" type="ORF">H4W30_007463</name>
</gene>
<evidence type="ECO:0000259" key="1">
    <source>
        <dbReference type="Pfam" id="PF21806"/>
    </source>
</evidence>
<dbReference type="Pfam" id="PF21806">
    <property type="entry name" value="DUF6879"/>
    <property type="match status" value="1"/>
</dbReference>
<dbReference type="InterPro" id="IPR049244">
    <property type="entry name" value="DUF6879"/>
</dbReference>
<dbReference type="RefSeq" id="WP_192746949.1">
    <property type="nucleotide sequence ID" value="NZ_JADBEJ010000006.1"/>
</dbReference>
<sequence length="185" mass="21537">MLDEEQLGAYINDRFTQRLFRLETHDFLDVGSDGDDFERYLAGQPGPDMARKSAWLDVIRSEVARGKHTYRVHVVRSPLTDYLRFDFEWGYVHNEQAGERIGILDLAERDAPSELIDHDFWLIDDEHLVLMHYDDRGRFIGAEPVYDVDEIERHRTCAQAAWASAEPFGAYWRAHPDAWRGPSQA</sequence>
<reference evidence="2 3" key="1">
    <citation type="submission" date="2020-10" db="EMBL/GenBank/DDBJ databases">
        <title>Sequencing the genomes of 1000 actinobacteria strains.</title>
        <authorList>
            <person name="Klenk H.-P."/>
        </authorList>
    </citation>
    <scope>NUCLEOTIDE SEQUENCE [LARGE SCALE GENOMIC DNA]</scope>
    <source>
        <strain evidence="2 3">DSM 46661</strain>
    </source>
</reference>
<feature type="domain" description="DUF6879" evidence="1">
    <location>
        <begin position="11"/>
        <end position="172"/>
    </location>
</feature>
<dbReference type="Proteomes" id="UP000656548">
    <property type="component" value="Unassembled WGS sequence"/>
</dbReference>
<evidence type="ECO:0000313" key="3">
    <source>
        <dbReference type="Proteomes" id="UP000656548"/>
    </source>
</evidence>
<accession>A0ABR9LIL4</accession>
<dbReference type="EMBL" id="JADBEJ010000006">
    <property type="protein sequence ID" value="MBE1580382.1"/>
    <property type="molecule type" value="Genomic_DNA"/>
</dbReference>
<name>A0ABR9LIL4_9PSEU</name>
<protein>
    <recommendedName>
        <fullName evidence="1">DUF6879 domain-containing protein</fullName>
    </recommendedName>
</protein>
<proteinExistence type="predicted"/>